<dbReference type="PANTHER" id="PTHR34282">
    <property type="entry name" value="OS01G0228800 PROTEIN-RELATED"/>
    <property type="match status" value="1"/>
</dbReference>
<evidence type="ECO:0000313" key="3">
    <source>
        <dbReference type="EMBL" id="SPD28081.1"/>
    </source>
</evidence>
<feature type="compositionally biased region" description="Polar residues" evidence="1">
    <location>
        <begin position="457"/>
        <end position="496"/>
    </location>
</feature>
<feature type="compositionally biased region" description="Basic residues" evidence="1">
    <location>
        <begin position="505"/>
        <end position="514"/>
    </location>
</feature>
<dbReference type="InterPro" id="IPR032795">
    <property type="entry name" value="DUF3741-assoc"/>
</dbReference>
<dbReference type="Pfam" id="PF14383">
    <property type="entry name" value="VARLMGL"/>
    <property type="match status" value="1"/>
</dbReference>
<name>A0A2N9IVJ8_FAGSY</name>
<dbReference type="AlphaFoldDB" id="A0A2N9IVJ8"/>
<accession>A0A2N9IVJ8</accession>
<sequence length="783" mass="88604">MPQDRLRSAVYRSLVTCDDPKGIVDCKTIKKPRTGSQQMDHKIESQRTSKNSNMAMAYKAEKEGMVSKGFTEEVQSPSSFQLMKVSRGAQKLNHMIDSWSNGVRVDGQSKDIAKDLLKGALDLQDSLVMLGKLQEASLYMARVRKKPDEKSESRRIDEMGIKRTNSSTVGDQNFSMGFQKPRISADGSSRNHIEELKKKKEKGPNLIAKLMGLEDLPSKTSQNTLQKHFERERILNQQRPIFDIDMPKGRKTQSTAQKVDSERKTLREMLDTMQFIGLLSSNSVKELKPQSYHSSHSKQRLVDERPPIVLIKPFRVPCLVEQLHEPVHQEEEVLNTKKMLRKMKLRKGLSFNTHKEGALSSKKMHSKSEEQEEETPIKTLTIEEVVRKPEEKEVKSKEKTSRKLKASVPVDHRLQTKEAIEKKADKFQKVASASRKPLEMENMKGKIVSRSEDRAKLTSTKPRVSESGLNTVNNQILRQPSTNQNTSSNRATKTVISKSSDQKKTQMKKKKKKPIRELTAAKSIESFGSKEDDKSIDFKSEICPPLIRIDTTLVDELAIEEEKDASESHIGECCSNSQSFLSDVTPLSPKHEMDDKTVEEAYNDILHSRTDIKSFKCGSNFEALLLSCPLFLNHAEELFDLDVSSPTIFQTSGTNDFIVANVRLSLECANELIERKSVRGPQTVHPLLLTHVGNIRTSIDKLVEEVSNGVENLRSYSKLAGDCLTQDSLYTMLERDINCNGIENGIWDLSWRHGFSVDVAEQLVIEIEKLVFSGLIEEVVLIH</sequence>
<feature type="compositionally biased region" description="Polar residues" evidence="1">
    <location>
        <begin position="165"/>
        <end position="176"/>
    </location>
</feature>
<dbReference type="EMBL" id="OIVN01006219">
    <property type="protein sequence ID" value="SPD28081.1"/>
    <property type="molecule type" value="Genomic_DNA"/>
</dbReference>
<reference evidence="3" key="1">
    <citation type="submission" date="2018-02" db="EMBL/GenBank/DDBJ databases">
        <authorList>
            <person name="Cohen D.B."/>
            <person name="Kent A.D."/>
        </authorList>
    </citation>
    <scope>NUCLEOTIDE SEQUENCE</scope>
</reference>
<proteinExistence type="predicted"/>
<organism evidence="3">
    <name type="scientific">Fagus sylvatica</name>
    <name type="common">Beechnut</name>
    <dbReference type="NCBI Taxonomy" id="28930"/>
    <lineage>
        <taxon>Eukaryota</taxon>
        <taxon>Viridiplantae</taxon>
        <taxon>Streptophyta</taxon>
        <taxon>Embryophyta</taxon>
        <taxon>Tracheophyta</taxon>
        <taxon>Spermatophyta</taxon>
        <taxon>Magnoliopsida</taxon>
        <taxon>eudicotyledons</taxon>
        <taxon>Gunneridae</taxon>
        <taxon>Pentapetalae</taxon>
        <taxon>rosids</taxon>
        <taxon>fabids</taxon>
        <taxon>Fagales</taxon>
        <taxon>Fagaceae</taxon>
        <taxon>Fagus</taxon>
    </lineage>
</organism>
<evidence type="ECO:0000256" key="1">
    <source>
        <dbReference type="SAM" id="MobiDB-lite"/>
    </source>
</evidence>
<gene>
    <name evidence="3" type="ORF">FSB_LOCUS55963</name>
</gene>
<feature type="region of interest" description="Disordered" evidence="1">
    <location>
        <begin position="165"/>
        <end position="191"/>
    </location>
</feature>
<dbReference type="PANTHER" id="PTHR34282:SF2">
    <property type="entry name" value="DUF3741 DOMAIN-CONTAINING PROTEIN"/>
    <property type="match status" value="1"/>
</dbReference>
<protein>
    <recommendedName>
        <fullName evidence="2">DUF3741 domain-containing protein</fullName>
    </recommendedName>
</protein>
<feature type="domain" description="DUF3741" evidence="2">
    <location>
        <begin position="196"/>
        <end position="221"/>
    </location>
</feature>
<feature type="region of interest" description="Disordered" evidence="1">
    <location>
        <begin position="450"/>
        <end position="516"/>
    </location>
</feature>
<feature type="region of interest" description="Disordered" evidence="1">
    <location>
        <begin position="354"/>
        <end position="376"/>
    </location>
</feature>
<evidence type="ECO:0000259" key="2">
    <source>
        <dbReference type="Pfam" id="PF14383"/>
    </source>
</evidence>